<evidence type="ECO:0000313" key="1">
    <source>
        <dbReference type="EMBL" id="KAH7924162.1"/>
    </source>
</evidence>
<name>A0ACB8BFC0_9AGAM</name>
<gene>
    <name evidence="1" type="ORF">BV22DRAFT_1067358</name>
</gene>
<keyword evidence="2" id="KW-1185">Reference proteome</keyword>
<evidence type="ECO:0000313" key="2">
    <source>
        <dbReference type="Proteomes" id="UP000790709"/>
    </source>
</evidence>
<organism evidence="1 2">
    <name type="scientific">Leucogyrophana mollusca</name>
    <dbReference type="NCBI Taxonomy" id="85980"/>
    <lineage>
        <taxon>Eukaryota</taxon>
        <taxon>Fungi</taxon>
        <taxon>Dikarya</taxon>
        <taxon>Basidiomycota</taxon>
        <taxon>Agaricomycotina</taxon>
        <taxon>Agaricomycetes</taxon>
        <taxon>Agaricomycetidae</taxon>
        <taxon>Boletales</taxon>
        <taxon>Boletales incertae sedis</taxon>
        <taxon>Leucogyrophana</taxon>
    </lineage>
</organism>
<dbReference type="Proteomes" id="UP000790709">
    <property type="component" value="Unassembled WGS sequence"/>
</dbReference>
<protein>
    <submittedName>
        <fullName evidence="1">Uncharacterized protein</fullName>
    </submittedName>
</protein>
<proteinExistence type="predicted"/>
<accession>A0ACB8BFC0</accession>
<comment type="caution">
    <text evidence="1">The sequence shown here is derived from an EMBL/GenBank/DDBJ whole genome shotgun (WGS) entry which is preliminary data.</text>
</comment>
<sequence>MDSLYDRLQAEFCPPLDSSLLAALIAELEPGDVQPNQLESLRATLRELANHAEQVEQELSDEFEAVRLSSQYITTDDSCSTPDFFGGDTPTSSTASDASAHSFSSPLGFLQAALPHIPSDRLRIALDGASSGDSDDVDMESVVEGILTSEYLRELEERGLEGLESADSYGEDPVWETASPKRKTPVNGKVAKKKNARGKTITLVDIRQKQHNPPSSTPISAPDPWTQLSSLSSHVATLLPPHPPSFFQSYFHSPEHATPAAALRAALSSIADSGPPLSPSDSSSPAVLFALLDVLRSSPAYDLLDSEQRSTLYSDAQLTLAATHGRADDAIDVVWLLHELDSDSDSGALQMGVYHLPSPASPTLPHPKPPALTLPAGPPPIQPPPTSKRKSPAPSPSARKPPNPFEWHAVPARRAPSGGPHPHPLAAHIPAYATNGSPTKVRGSGNGLGKGGKGDVGELGRRRTALSLRKRDELLREASKAWSRGNAKTRGGEVALYFAERAREFQELARREALNEARSMVESKRAAAADKSTVDLHGTCVAEAVVIVREILERDGCSSSKPLKIITGRGTHSAGRVSVLKPAVKSALVQEGWSVGMWDGGLVVRGRRPGFVG</sequence>
<reference evidence="1" key="1">
    <citation type="journal article" date="2021" name="New Phytol.">
        <title>Evolutionary innovations through gain and loss of genes in the ectomycorrhizal Boletales.</title>
        <authorList>
            <person name="Wu G."/>
            <person name="Miyauchi S."/>
            <person name="Morin E."/>
            <person name="Kuo A."/>
            <person name="Drula E."/>
            <person name="Varga T."/>
            <person name="Kohler A."/>
            <person name="Feng B."/>
            <person name="Cao Y."/>
            <person name="Lipzen A."/>
            <person name="Daum C."/>
            <person name="Hundley H."/>
            <person name="Pangilinan J."/>
            <person name="Johnson J."/>
            <person name="Barry K."/>
            <person name="LaButti K."/>
            <person name="Ng V."/>
            <person name="Ahrendt S."/>
            <person name="Min B."/>
            <person name="Choi I.G."/>
            <person name="Park H."/>
            <person name="Plett J.M."/>
            <person name="Magnuson J."/>
            <person name="Spatafora J.W."/>
            <person name="Nagy L.G."/>
            <person name="Henrissat B."/>
            <person name="Grigoriev I.V."/>
            <person name="Yang Z.L."/>
            <person name="Xu J."/>
            <person name="Martin F.M."/>
        </authorList>
    </citation>
    <scope>NUCLEOTIDE SEQUENCE</scope>
    <source>
        <strain evidence="1">KUC20120723A-06</strain>
    </source>
</reference>
<dbReference type="EMBL" id="MU266432">
    <property type="protein sequence ID" value="KAH7924162.1"/>
    <property type="molecule type" value="Genomic_DNA"/>
</dbReference>